<evidence type="ECO:0000256" key="15">
    <source>
        <dbReference type="ARBA" id="ARBA00023170"/>
    </source>
</evidence>
<comment type="caution">
    <text evidence="18">The sequence shown here is derived from an EMBL/GenBank/DDBJ whole genome shotgun (WGS) entry which is preliminary data.</text>
</comment>
<dbReference type="SMART" id="SM00911">
    <property type="entry name" value="HWE_HK"/>
    <property type="match status" value="1"/>
</dbReference>
<feature type="domain" description="PAC" evidence="17">
    <location>
        <begin position="306"/>
        <end position="358"/>
    </location>
</feature>
<dbReference type="InterPro" id="IPR035965">
    <property type="entry name" value="PAS-like_dom_sf"/>
</dbReference>
<dbReference type="SUPFAM" id="SSF55785">
    <property type="entry name" value="PYP-like sensor domain (PAS domain)"/>
    <property type="match status" value="1"/>
</dbReference>
<name>A0ABW0FSV8_9CAUL</name>
<dbReference type="InterPro" id="IPR013655">
    <property type="entry name" value="PAS_fold_3"/>
</dbReference>
<dbReference type="InterPro" id="IPR003018">
    <property type="entry name" value="GAF"/>
</dbReference>
<proteinExistence type="predicted"/>
<evidence type="ECO:0000256" key="1">
    <source>
        <dbReference type="ARBA" id="ARBA00000085"/>
    </source>
</evidence>
<evidence type="ECO:0000256" key="14">
    <source>
        <dbReference type="ARBA" id="ARBA00023026"/>
    </source>
</evidence>
<dbReference type="Gene3D" id="3.30.565.10">
    <property type="entry name" value="Histidine kinase-like ATPase, C-terminal domain"/>
    <property type="match status" value="1"/>
</dbReference>
<dbReference type="InterPro" id="IPR029016">
    <property type="entry name" value="GAF-like_dom_sf"/>
</dbReference>
<dbReference type="PANTHER" id="PTHR41523:SF8">
    <property type="entry name" value="ETHYLENE RESPONSE SENSOR PROTEIN"/>
    <property type="match status" value="1"/>
</dbReference>
<feature type="domain" description="PAS" evidence="16">
    <location>
        <begin position="233"/>
        <end position="303"/>
    </location>
</feature>
<dbReference type="InterPro" id="IPR000700">
    <property type="entry name" value="PAS-assoc_C"/>
</dbReference>
<evidence type="ECO:0000256" key="2">
    <source>
        <dbReference type="ARBA" id="ARBA00012438"/>
    </source>
</evidence>
<keyword evidence="4" id="KW-0597">Phosphoprotein</keyword>
<evidence type="ECO:0000256" key="13">
    <source>
        <dbReference type="ARBA" id="ARBA00022991"/>
    </source>
</evidence>
<comment type="catalytic activity">
    <reaction evidence="1">
        <text>ATP + protein L-histidine = ADP + protein N-phospho-L-histidine.</text>
        <dbReference type="EC" id="2.7.13.3"/>
    </reaction>
</comment>
<keyword evidence="19" id="KW-1185">Reference proteome</keyword>
<dbReference type="InterPro" id="IPR000014">
    <property type="entry name" value="PAS"/>
</dbReference>
<dbReference type="Pfam" id="PF01590">
    <property type="entry name" value="GAF"/>
    <property type="match status" value="1"/>
</dbReference>
<keyword evidence="13" id="KW-0157">Chromophore</keyword>
<dbReference type="NCBIfam" id="TIGR00229">
    <property type="entry name" value="sensory_box"/>
    <property type="match status" value="1"/>
</dbReference>
<dbReference type="RefSeq" id="WP_374037280.1">
    <property type="nucleotide sequence ID" value="NZ_CP169082.1"/>
</dbReference>
<dbReference type="PROSITE" id="PS50113">
    <property type="entry name" value="PAC"/>
    <property type="match status" value="1"/>
</dbReference>
<dbReference type="Proteomes" id="UP001596152">
    <property type="component" value="Unassembled WGS sequence"/>
</dbReference>
<evidence type="ECO:0000256" key="3">
    <source>
        <dbReference type="ARBA" id="ARBA00022543"/>
    </source>
</evidence>
<evidence type="ECO:0000259" key="16">
    <source>
        <dbReference type="PROSITE" id="PS50112"/>
    </source>
</evidence>
<evidence type="ECO:0000256" key="4">
    <source>
        <dbReference type="ARBA" id="ARBA00022553"/>
    </source>
</evidence>
<dbReference type="InterPro" id="IPR036890">
    <property type="entry name" value="HATPase_C_sf"/>
</dbReference>
<evidence type="ECO:0000256" key="10">
    <source>
        <dbReference type="ARBA" id="ARBA00022741"/>
    </source>
</evidence>
<dbReference type="SUPFAM" id="SSF55781">
    <property type="entry name" value="GAF domain-like"/>
    <property type="match status" value="1"/>
</dbReference>
<evidence type="ECO:0000256" key="6">
    <source>
        <dbReference type="ARBA" id="ARBA00022630"/>
    </source>
</evidence>
<keyword evidence="14" id="KW-0843">Virulence</keyword>
<dbReference type="CDD" id="cd00130">
    <property type="entry name" value="PAS"/>
    <property type="match status" value="1"/>
</dbReference>
<gene>
    <name evidence="18" type="ORF">ACFPIE_09650</name>
</gene>
<sequence>MSLETTDEQARQAAVRSYAGFGSQQDSALDDFVALAAGVCQVPTALVSFVGATEQTFPAKTGFDACGTPRDIAFCDHTIRGDDLMIVPDATQDARFVGNPLVTAPDGIRFYAGAPLIDPDDHHIGALCVISPIARPEGLTEFQADALRRLGRRVMQHLVQRRRIAAGVDAEAARRVVDALRLRQDAARLVSDEARDAKDADRDARDLARDVHDAQRDVHDRELAAIAVVLAESEARFRAIADSMPQMVWSTRPDGFHDYYNARWYEFTGVPDGSTDGDAWNGVFHPADQARARKAWGHSLETGDLYEIEYRLRRHDGVYRWTLGRATPIRNEAGEITRWFGTCTDIEELKRSEEGKDLLGQELSHRIKNIFAVVSSLIALSAREHPEAKAFAASARDRINALARAHEFVRPHSEVSQPLIGDTTLHTFLAALFRPYVDQTGAPRVAIQGDDATFDDQAATSVALLFHELATNAAKYGALSVAGGSVLLQTRNEGGRFILTWTETGGPSIAGKPSRQGFGSALSALSVEGQLGGRLERRWESGGLVLEADLPATALSRRRAALKQS</sequence>
<accession>A0ABW0FSV8</accession>
<keyword evidence="10" id="KW-0547">Nucleotide-binding</keyword>
<evidence type="ECO:0000256" key="11">
    <source>
        <dbReference type="ARBA" id="ARBA00022777"/>
    </source>
</evidence>
<dbReference type="Gene3D" id="3.30.450.40">
    <property type="match status" value="1"/>
</dbReference>
<keyword evidence="9" id="KW-0677">Repeat</keyword>
<evidence type="ECO:0000259" key="17">
    <source>
        <dbReference type="PROSITE" id="PS50113"/>
    </source>
</evidence>
<evidence type="ECO:0000256" key="8">
    <source>
        <dbReference type="ARBA" id="ARBA00022679"/>
    </source>
</evidence>
<evidence type="ECO:0000256" key="12">
    <source>
        <dbReference type="ARBA" id="ARBA00022840"/>
    </source>
</evidence>
<reference evidence="19" key="1">
    <citation type="journal article" date="2019" name="Int. J. Syst. Evol. Microbiol.">
        <title>The Global Catalogue of Microorganisms (GCM) 10K type strain sequencing project: providing services to taxonomists for standard genome sequencing and annotation.</title>
        <authorList>
            <consortium name="The Broad Institute Genomics Platform"/>
            <consortium name="The Broad Institute Genome Sequencing Center for Infectious Disease"/>
            <person name="Wu L."/>
            <person name="Ma J."/>
        </authorList>
    </citation>
    <scope>NUCLEOTIDE SEQUENCE [LARGE SCALE GENOMIC DNA]</scope>
    <source>
        <strain evidence="19">JCM 12125</strain>
    </source>
</reference>
<dbReference type="EC" id="2.7.13.3" evidence="2"/>
<keyword evidence="3" id="KW-0600">Photoreceptor protein</keyword>
<evidence type="ECO:0000256" key="9">
    <source>
        <dbReference type="ARBA" id="ARBA00022737"/>
    </source>
</evidence>
<dbReference type="EMBL" id="JBHSLF010000018">
    <property type="protein sequence ID" value="MFC5344178.1"/>
    <property type="molecule type" value="Genomic_DNA"/>
</dbReference>
<evidence type="ECO:0000313" key="19">
    <source>
        <dbReference type="Proteomes" id="UP001596152"/>
    </source>
</evidence>
<evidence type="ECO:0000313" key="18">
    <source>
        <dbReference type="EMBL" id="MFC5344178.1"/>
    </source>
</evidence>
<organism evidence="18 19">
    <name type="scientific">Brevundimonas staleyi</name>
    <dbReference type="NCBI Taxonomy" id="74326"/>
    <lineage>
        <taxon>Bacteria</taxon>
        <taxon>Pseudomonadati</taxon>
        <taxon>Pseudomonadota</taxon>
        <taxon>Alphaproteobacteria</taxon>
        <taxon>Caulobacterales</taxon>
        <taxon>Caulobacteraceae</taxon>
        <taxon>Brevundimonas</taxon>
    </lineage>
</organism>
<dbReference type="Pfam" id="PF08447">
    <property type="entry name" value="PAS_3"/>
    <property type="match status" value="1"/>
</dbReference>
<keyword evidence="6" id="KW-0285">Flavoprotein</keyword>
<keyword evidence="12" id="KW-0067">ATP-binding</keyword>
<dbReference type="PROSITE" id="PS50112">
    <property type="entry name" value="PAS"/>
    <property type="match status" value="1"/>
</dbReference>
<dbReference type="PANTHER" id="PTHR41523">
    <property type="entry name" value="TWO-COMPONENT SYSTEM SENSOR PROTEIN"/>
    <property type="match status" value="1"/>
</dbReference>
<dbReference type="SMART" id="SM00086">
    <property type="entry name" value="PAC"/>
    <property type="match status" value="1"/>
</dbReference>
<keyword evidence="15" id="KW-0675">Receptor</keyword>
<evidence type="ECO:0000256" key="7">
    <source>
        <dbReference type="ARBA" id="ARBA00022643"/>
    </source>
</evidence>
<dbReference type="InterPro" id="IPR011102">
    <property type="entry name" value="Sig_transdc_His_kinase_HWE"/>
</dbReference>
<dbReference type="Gene3D" id="3.30.450.20">
    <property type="entry name" value="PAS domain"/>
    <property type="match status" value="1"/>
</dbReference>
<keyword evidence="11" id="KW-0418">Kinase</keyword>
<keyword evidence="5" id="KW-0716">Sensory transduction</keyword>
<evidence type="ECO:0000256" key="5">
    <source>
        <dbReference type="ARBA" id="ARBA00022606"/>
    </source>
</evidence>
<protein>
    <recommendedName>
        <fullName evidence="2">histidine kinase</fullName>
        <ecNumber evidence="2">2.7.13.3</ecNumber>
    </recommendedName>
</protein>
<keyword evidence="7" id="KW-0288">FMN</keyword>
<keyword evidence="8" id="KW-0808">Transferase</keyword>
<dbReference type="Pfam" id="PF07536">
    <property type="entry name" value="HWE_HK"/>
    <property type="match status" value="1"/>
</dbReference>
<dbReference type="InterPro" id="IPR001610">
    <property type="entry name" value="PAC"/>
</dbReference>